<name>A0A5N6VA06_ASPTM</name>
<evidence type="ECO:0008006" key="4">
    <source>
        <dbReference type="Google" id="ProtNLM"/>
    </source>
</evidence>
<feature type="transmembrane region" description="Helical" evidence="1">
    <location>
        <begin position="106"/>
        <end position="128"/>
    </location>
</feature>
<dbReference type="PROSITE" id="PS50244">
    <property type="entry name" value="S5A_REDUCTASE"/>
    <property type="match status" value="1"/>
</dbReference>
<keyword evidence="1" id="KW-1133">Transmembrane helix</keyword>
<feature type="transmembrane region" description="Helical" evidence="1">
    <location>
        <begin position="140"/>
        <end position="162"/>
    </location>
</feature>
<organism evidence="2 3">
    <name type="scientific">Aspergillus tamarii</name>
    <dbReference type="NCBI Taxonomy" id="41984"/>
    <lineage>
        <taxon>Eukaryota</taxon>
        <taxon>Fungi</taxon>
        <taxon>Dikarya</taxon>
        <taxon>Ascomycota</taxon>
        <taxon>Pezizomycotina</taxon>
        <taxon>Eurotiomycetes</taxon>
        <taxon>Eurotiomycetidae</taxon>
        <taxon>Eurotiales</taxon>
        <taxon>Aspergillaceae</taxon>
        <taxon>Aspergillus</taxon>
        <taxon>Aspergillus subgen. Circumdati</taxon>
    </lineage>
</organism>
<sequence length="264" mass="28696">MAPGELRDNVSRLKSPSPIGRGLFVGLRAADVFWQYSLISRGWGMRLIEKLGGTAIHYPIGLNIMDLVRLQPYQSLVTLLALGSSVKQIVHMLFVSEQEMDAASGVAIPFFNTFFNSINTILSIWALSSPASSISQSASLSGLVSTPLVAAGMAAYTIGLLTEAVSEFQRKAFKQNPANRGKIYSGGLFSLATNINYGAYTVWRAGYAMVCGGFLWGATTGAFFFYDFASRGVPVLDQYLSKTYGDQYREVKASVKYSLIPGVY</sequence>
<dbReference type="InterPro" id="IPR010721">
    <property type="entry name" value="UstE-like"/>
</dbReference>
<dbReference type="OrthoDB" id="67965at2759"/>
<evidence type="ECO:0000313" key="3">
    <source>
        <dbReference type="Proteomes" id="UP000326950"/>
    </source>
</evidence>
<keyword evidence="3" id="KW-1185">Reference proteome</keyword>
<dbReference type="Gene3D" id="1.20.120.1630">
    <property type="match status" value="1"/>
</dbReference>
<dbReference type="Proteomes" id="UP000326950">
    <property type="component" value="Unassembled WGS sequence"/>
</dbReference>
<protein>
    <recommendedName>
        <fullName evidence="4">Steroid 5-alpha reductase C-terminal domain-containing protein</fullName>
    </recommendedName>
</protein>
<evidence type="ECO:0000313" key="2">
    <source>
        <dbReference type="EMBL" id="KAE8167855.1"/>
    </source>
</evidence>
<keyword evidence="1" id="KW-0812">Transmembrane</keyword>
<proteinExistence type="predicted"/>
<dbReference type="Pfam" id="PF06966">
    <property type="entry name" value="DUF1295"/>
    <property type="match status" value="1"/>
</dbReference>
<dbReference type="AlphaFoldDB" id="A0A5N6VA06"/>
<accession>A0A5N6VA06</accession>
<dbReference type="EMBL" id="ML738587">
    <property type="protein sequence ID" value="KAE8167855.1"/>
    <property type="molecule type" value="Genomic_DNA"/>
</dbReference>
<feature type="transmembrane region" description="Helical" evidence="1">
    <location>
        <begin position="206"/>
        <end position="226"/>
    </location>
</feature>
<keyword evidence="1" id="KW-0472">Membrane</keyword>
<evidence type="ECO:0000256" key="1">
    <source>
        <dbReference type="SAM" id="Phobius"/>
    </source>
</evidence>
<gene>
    <name evidence="2" type="ORF">BDV40DRAFT_294973</name>
</gene>
<reference evidence="2 3" key="1">
    <citation type="submission" date="2019-04" db="EMBL/GenBank/DDBJ databases">
        <title>Friends and foes A comparative genomics study of 23 Aspergillus species from section Flavi.</title>
        <authorList>
            <consortium name="DOE Joint Genome Institute"/>
            <person name="Kjaerbolling I."/>
            <person name="Vesth T."/>
            <person name="Frisvad J.C."/>
            <person name="Nybo J.L."/>
            <person name="Theobald S."/>
            <person name="Kildgaard S."/>
            <person name="Isbrandt T."/>
            <person name="Kuo A."/>
            <person name="Sato A."/>
            <person name="Lyhne E.K."/>
            <person name="Kogle M.E."/>
            <person name="Wiebenga A."/>
            <person name="Kun R.S."/>
            <person name="Lubbers R.J."/>
            <person name="Makela M.R."/>
            <person name="Barry K."/>
            <person name="Chovatia M."/>
            <person name="Clum A."/>
            <person name="Daum C."/>
            <person name="Haridas S."/>
            <person name="He G."/>
            <person name="LaButti K."/>
            <person name="Lipzen A."/>
            <person name="Mondo S."/>
            <person name="Riley R."/>
            <person name="Salamov A."/>
            <person name="Simmons B.A."/>
            <person name="Magnuson J.K."/>
            <person name="Henrissat B."/>
            <person name="Mortensen U.H."/>
            <person name="Larsen T.O."/>
            <person name="Devries R.P."/>
            <person name="Grigoriev I.V."/>
            <person name="Machida M."/>
            <person name="Baker S.E."/>
            <person name="Andersen M.R."/>
        </authorList>
    </citation>
    <scope>NUCLEOTIDE SEQUENCE [LARGE SCALE GENOMIC DNA]</scope>
    <source>
        <strain evidence="2 3">CBS 117626</strain>
    </source>
</reference>